<sequence length="348" mass="39837">MKLLKYISPIVFIALIGCNNHKLDNAKPFSIQAVKTVNIQDLIVDFNKDFYVRFGDFQLIGDYLMFNDFTPTNEKGIHIFNRSSFEYITSTGVLGRGPGEITRLGQSVISFCGDFFWVDDYGLEVRWKFPIDSVISNKNFLPSINKAMDSKMFLVDYELINDSIALGIAVVPLSANAAEMTLAKYNFNTSKTERYGYEHSAINDHRQTYSSFKLDRKNDRYIRGYVNLDLMTICNLNGDLIYNICGPLINNQNNEFNQYFQGVDIYKDLILASYLGDKHVILEEGQPAQMEYPSKLLTFNSTGDLIKVIETGYSFSSFCIDEVYDRVILYFEDKENPLGYFSLEGILN</sequence>
<dbReference type="KEGG" id="asx:CDL62_01615"/>
<gene>
    <name evidence="1" type="ORF">SAMN03080601_01826</name>
</gene>
<dbReference type="OrthoDB" id="1050233at2"/>
<reference evidence="2" key="1">
    <citation type="submission" date="2017-02" db="EMBL/GenBank/DDBJ databases">
        <authorList>
            <person name="Varghese N."/>
            <person name="Submissions S."/>
        </authorList>
    </citation>
    <scope>NUCLEOTIDE SEQUENCE [LARGE SCALE GENOMIC DNA]</scope>
    <source>
        <strain evidence="2">DSM 24412</strain>
    </source>
</reference>
<evidence type="ECO:0008006" key="3">
    <source>
        <dbReference type="Google" id="ProtNLM"/>
    </source>
</evidence>
<dbReference type="EMBL" id="FUYV01000009">
    <property type="protein sequence ID" value="SKC06521.1"/>
    <property type="molecule type" value="Genomic_DNA"/>
</dbReference>
<dbReference type="PROSITE" id="PS51257">
    <property type="entry name" value="PROKAR_LIPOPROTEIN"/>
    <property type="match status" value="1"/>
</dbReference>
<dbReference type="Proteomes" id="UP000191055">
    <property type="component" value="Unassembled WGS sequence"/>
</dbReference>
<dbReference type="STRING" id="889453.SAMN03080601_01826"/>
<proteinExistence type="predicted"/>
<accession>A0A1T5GDT0</accession>
<evidence type="ECO:0000313" key="2">
    <source>
        <dbReference type="Proteomes" id="UP000191055"/>
    </source>
</evidence>
<dbReference type="AlphaFoldDB" id="A0A1T5GDT0"/>
<organism evidence="1 2">
    <name type="scientific">Alkalitalea saponilacus</name>
    <dbReference type="NCBI Taxonomy" id="889453"/>
    <lineage>
        <taxon>Bacteria</taxon>
        <taxon>Pseudomonadati</taxon>
        <taxon>Bacteroidota</taxon>
        <taxon>Bacteroidia</taxon>
        <taxon>Marinilabiliales</taxon>
        <taxon>Marinilabiliaceae</taxon>
        <taxon>Alkalitalea</taxon>
    </lineage>
</organism>
<name>A0A1T5GDT0_9BACT</name>
<protein>
    <recommendedName>
        <fullName evidence="3">TolB-like 6-blade propeller-like</fullName>
    </recommendedName>
</protein>
<dbReference type="RefSeq" id="WP_079557570.1">
    <property type="nucleotide sequence ID" value="NZ_CP021904.1"/>
</dbReference>
<evidence type="ECO:0000313" key="1">
    <source>
        <dbReference type="EMBL" id="SKC06521.1"/>
    </source>
</evidence>
<keyword evidence="2" id="KW-1185">Reference proteome</keyword>